<evidence type="ECO:0000313" key="1">
    <source>
        <dbReference type="EMBL" id="QPT09856.1"/>
    </source>
</evidence>
<dbReference type="Proteomes" id="UP000594836">
    <property type="component" value="Chromosome"/>
</dbReference>
<dbReference type="EMBL" id="CP065713">
    <property type="protein sequence ID" value="QPT09856.1"/>
    <property type="molecule type" value="Genomic_DNA"/>
</dbReference>
<accession>A0A7T3ABX5</accession>
<organism evidence="1 2">
    <name type="scientific">Sphingomonas paucimobilis</name>
    <name type="common">Pseudomonas paucimobilis</name>
    <dbReference type="NCBI Taxonomy" id="13689"/>
    <lineage>
        <taxon>Bacteria</taxon>
        <taxon>Pseudomonadati</taxon>
        <taxon>Pseudomonadota</taxon>
        <taxon>Alphaproteobacteria</taxon>
        <taxon>Sphingomonadales</taxon>
        <taxon>Sphingomonadaceae</taxon>
        <taxon>Sphingomonas</taxon>
    </lineage>
</organism>
<evidence type="ECO:0000313" key="2">
    <source>
        <dbReference type="Proteomes" id="UP000594836"/>
    </source>
</evidence>
<sequence length="118" mass="13193">MRTRHAPDLVELIGEAAFVRLAEAFGGTRLYVPTKLDPDHEIVQAVGKDAAILLVERLAPDVIKVPLAREIRARHYRARKWSNAKIARALGITEGGVERLFRRVPDDAKSSPQLDMFP</sequence>
<reference evidence="1 2" key="1">
    <citation type="submission" date="2020-12" db="EMBL/GenBank/DDBJ databases">
        <title>FDA dAtabase for Regulatory Grade micrObial Sequences (FDA-ARGOS): Supporting development and validation of Infectious Disease Dx tests.</title>
        <authorList>
            <person name="Sproer C."/>
            <person name="Gronow S."/>
            <person name="Severitt S."/>
            <person name="Schroder I."/>
            <person name="Tallon L."/>
            <person name="Sadzewicz L."/>
            <person name="Zhao X."/>
            <person name="Boylan J."/>
            <person name="Ott S."/>
            <person name="Bowen H."/>
            <person name="Vavikolanu K."/>
            <person name="Mehta A."/>
            <person name="Aluvathingal J."/>
            <person name="Nadendla S."/>
            <person name="Lowell S."/>
            <person name="Myers T."/>
            <person name="Yan Y."/>
            <person name="Sichtig H."/>
        </authorList>
    </citation>
    <scope>NUCLEOTIDE SEQUENCE [LARGE SCALE GENOMIC DNA]</scope>
    <source>
        <strain evidence="1 2">FDAARGOS_881</strain>
    </source>
</reference>
<gene>
    <name evidence="1" type="ORF">I6G38_06340</name>
</gene>
<evidence type="ECO:0008006" key="3">
    <source>
        <dbReference type="Google" id="ProtNLM"/>
    </source>
</evidence>
<name>A0A7T3ABX5_SPHPI</name>
<protein>
    <recommendedName>
        <fullName evidence="3">Mor transcription activator domain-containing protein</fullName>
    </recommendedName>
</protein>
<dbReference type="RefSeq" id="WP_197939248.1">
    <property type="nucleotide sequence ID" value="NZ_CP065713.1"/>
</dbReference>
<dbReference type="AlphaFoldDB" id="A0A7T3ABX5"/>
<proteinExistence type="predicted"/>